<dbReference type="GO" id="GO:0005975">
    <property type="term" value="P:carbohydrate metabolic process"/>
    <property type="evidence" value="ECO:0007669"/>
    <property type="project" value="InterPro"/>
</dbReference>
<feature type="compositionally biased region" description="Low complexity" evidence="1">
    <location>
        <begin position="269"/>
        <end position="284"/>
    </location>
</feature>
<dbReference type="EMBL" id="FNVD01000001">
    <property type="protein sequence ID" value="SEF41335.1"/>
    <property type="molecule type" value="Genomic_DNA"/>
</dbReference>
<gene>
    <name evidence="2" type="ORF">SAMN05421751_101140</name>
</gene>
<keyword evidence="3" id="KW-1185">Reference proteome</keyword>
<dbReference type="OrthoDB" id="7658418at2"/>
<dbReference type="Proteomes" id="UP000236742">
    <property type="component" value="Unassembled WGS sequence"/>
</dbReference>
<feature type="region of interest" description="Disordered" evidence="1">
    <location>
        <begin position="72"/>
        <end position="327"/>
    </location>
</feature>
<dbReference type="CDD" id="cd10936">
    <property type="entry name" value="CE4_DAC2"/>
    <property type="match status" value="1"/>
</dbReference>
<proteinExistence type="predicted"/>
<feature type="compositionally biased region" description="Pro residues" evidence="1">
    <location>
        <begin position="126"/>
        <end position="139"/>
    </location>
</feature>
<dbReference type="SUPFAM" id="SSF88713">
    <property type="entry name" value="Glycoside hydrolase/deacetylase"/>
    <property type="match status" value="1"/>
</dbReference>
<dbReference type="Gene3D" id="3.20.20.370">
    <property type="entry name" value="Glycoside hydrolase/deacetylase"/>
    <property type="match status" value="1"/>
</dbReference>
<dbReference type="InterPro" id="IPR006837">
    <property type="entry name" value="Divergent_DAC"/>
</dbReference>
<dbReference type="Pfam" id="PF04748">
    <property type="entry name" value="Polysacc_deac_2"/>
    <property type="match status" value="1"/>
</dbReference>
<evidence type="ECO:0000313" key="2">
    <source>
        <dbReference type="EMBL" id="SEF41335.1"/>
    </source>
</evidence>
<accession>A0A1H5RSP3</accession>
<dbReference type="RefSeq" id="WP_104006190.1">
    <property type="nucleotide sequence ID" value="NZ_FNVD01000001.1"/>
</dbReference>
<evidence type="ECO:0000256" key="1">
    <source>
        <dbReference type="SAM" id="MobiDB-lite"/>
    </source>
</evidence>
<dbReference type="InterPro" id="IPR011330">
    <property type="entry name" value="Glyco_hydro/deAcase_b/a-brl"/>
</dbReference>
<evidence type="ECO:0000313" key="3">
    <source>
        <dbReference type="Proteomes" id="UP000236742"/>
    </source>
</evidence>
<sequence length="553" mass="56588">MRGFLGGFVVGVAVFLAVMAGLSLVKPLIEAPEVSATAPTPEETGSGLSPETDASALATTGRDADLVEVAPTVPSDEGVQPEPTAPAEMADTAPAGKPQVAEDPAELAGPAQSPSVHGIDVTTEPPVAPVAPTIEPPEPAEADTPAVAEVEPARPAPPAPTEAAPSLQGEVGAEEQAPSLPAATQTEPRVEIATTPTTEPDSETQPQTAPQSAVIPEAATEPAATHPPAGAEPSPSAGSVAETITEPAAPDGLGVQDTPEAAPRAETDPGAAPAPTAPRIAALPQAGTQPDQARPRIGTPARPLTERDEQPEAAAETETADEEAAPATPPLQAFAMPFDNPDNKPLMSIVLIDDADSIGAEALADFPYPLTFAVDATLPDATERMARHRANGFEVVALVQLAPDARPTDAETALAAALAKLPQAVAILEDPDKSLQRDRAVSDQVSAIVRQTGHGLILQNNGLNTAQKLAAKAGVPSAVVFRDFDGAGQTPTVMRRFLDQAAFRARRDGAVIMVGRVRPDTISALLLWGLQDRANRVALAPVSAVLLQGRADN</sequence>
<feature type="compositionally biased region" description="Low complexity" evidence="1">
    <location>
        <begin position="216"/>
        <end position="242"/>
    </location>
</feature>
<name>A0A1H5RSP3_9RHOB</name>
<protein>
    <submittedName>
        <fullName evidence="2">Uncharacterized conserved protein YibQ, putative polysaccharide deacetylase 2 family</fullName>
    </submittedName>
</protein>
<organism evidence="2 3">
    <name type="scientific">Jhaorihella thermophila</name>
    <dbReference type="NCBI Taxonomy" id="488547"/>
    <lineage>
        <taxon>Bacteria</taxon>
        <taxon>Pseudomonadati</taxon>
        <taxon>Pseudomonadota</taxon>
        <taxon>Alphaproteobacteria</taxon>
        <taxon>Rhodobacterales</taxon>
        <taxon>Paracoccaceae</taxon>
        <taxon>Jhaorihella</taxon>
    </lineage>
</organism>
<dbReference type="AlphaFoldDB" id="A0A1H5RSP3"/>
<feature type="compositionally biased region" description="Polar residues" evidence="1">
    <location>
        <begin position="194"/>
        <end position="211"/>
    </location>
</feature>
<reference evidence="2 3" key="1">
    <citation type="submission" date="2016-10" db="EMBL/GenBank/DDBJ databases">
        <authorList>
            <person name="de Groot N.N."/>
        </authorList>
    </citation>
    <scope>NUCLEOTIDE SEQUENCE [LARGE SCALE GENOMIC DNA]</scope>
    <source>
        <strain evidence="2 3">DSM 23413</strain>
    </source>
</reference>